<dbReference type="Pfam" id="PF04545">
    <property type="entry name" value="Sigma70_r4"/>
    <property type="match status" value="1"/>
</dbReference>
<dbReference type="PANTHER" id="PTHR30603">
    <property type="entry name" value="RNA POLYMERASE SIGMA FACTOR RPO"/>
    <property type="match status" value="1"/>
</dbReference>
<dbReference type="GO" id="GO:0006352">
    <property type="term" value="P:DNA-templated transcription initiation"/>
    <property type="evidence" value="ECO:0007669"/>
    <property type="project" value="InterPro"/>
</dbReference>
<dbReference type="InterPro" id="IPR007627">
    <property type="entry name" value="RNA_pol_sigma70_r2"/>
</dbReference>
<evidence type="ECO:0000259" key="6">
    <source>
        <dbReference type="PROSITE" id="PS00716"/>
    </source>
</evidence>
<dbReference type="NCBIfam" id="TIGR02937">
    <property type="entry name" value="sigma70-ECF"/>
    <property type="match status" value="1"/>
</dbReference>
<reference evidence="7 8" key="1">
    <citation type="submission" date="2020-08" db="EMBL/GenBank/DDBJ databases">
        <title>Genomic Encyclopedia of Type Strains, Phase IV (KMG-IV): sequencing the most valuable type-strain genomes for metagenomic binning, comparative biology and taxonomic classification.</title>
        <authorList>
            <person name="Goeker M."/>
        </authorList>
    </citation>
    <scope>NUCLEOTIDE SEQUENCE [LARGE SCALE GENOMIC DNA]</scope>
    <source>
        <strain evidence="7 8">DSM 103725</strain>
    </source>
</reference>
<dbReference type="RefSeq" id="WP_184676524.1">
    <property type="nucleotide sequence ID" value="NZ_JACHGY010000001.1"/>
</dbReference>
<evidence type="ECO:0000256" key="2">
    <source>
        <dbReference type="ARBA" id="ARBA00023082"/>
    </source>
</evidence>
<name>A0A7X0H4A1_9BACT</name>
<dbReference type="EMBL" id="JACHGY010000001">
    <property type="protein sequence ID" value="MBB6428944.1"/>
    <property type="molecule type" value="Genomic_DNA"/>
</dbReference>
<dbReference type="Pfam" id="PF04542">
    <property type="entry name" value="Sigma70_r2"/>
    <property type="match status" value="1"/>
</dbReference>
<evidence type="ECO:0000256" key="1">
    <source>
        <dbReference type="ARBA" id="ARBA00023015"/>
    </source>
</evidence>
<evidence type="ECO:0000256" key="3">
    <source>
        <dbReference type="ARBA" id="ARBA00023125"/>
    </source>
</evidence>
<protein>
    <submittedName>
        <fullName evidence="7">RNA polymerase sigma factor (Sigma-70 family)</fullName>
    </submittedName>
</protein>
<dbReference type="Proteomes" id="UP000541810">
    <property type="component" value="Unassembled WGS sequence"/>
</dbReference>
<keyword evidence="4" id="KW-0804">Transcription</keyword>
<dbReference type="InterPro" id="IPR036388">
    <property type="entry name" value="WH-like_DNA-bd_sf"/>
</dbReference>
<dbReference type="PRINTS" id="PR00046">
    <property type="entry name" value="SIGMA70FCT"/>
</dbReference>
<dbReference type="InterPro" id="IPR007630">
    <property type="entry name" value="RNA_pol_sigma70_r4"/>
</dbReference>
<feature type="domain" description="RNA polymerase sigma-70" evidence="6">
    <location>
        <begin position="377"/>
        <end position="403"/>
    </location>
</feature>
<feature type="region of interest" description="Disordered" evidence="5">
    <location>
        <begin position="1"/>
        <end position="30"/>
    </location>
</feature>
<dbReference type="Gene3D" id="1.20.120.1810">
    <property type="match status" value="1"/>
</dbReference>
<dbReference type="PANTHER" id="PTHR30603:SF60">
    <property type="entry name" value="RNA POLYMERASE SIGMA FACTOR RPOD"/>
    <property type="match status" value="1"/>
</dbReference>
<dbReference type="SUPFAM" id="SSF88659">
    <property type="entry name" value="Sigma3 and sigma4 domains of RNA polymerase sigma factors"/>
    <property type="match status" value="1"/>
</dbReference>
<keyword evidence="1" id="KW-0805">Transcription regulation</keyword>
<keyword evidence="8" id="KW-1185">Reference proteome</keyword>
<dbReference type="AlphaFoldDB" id="A0A7X0H4A1"/>
<dbReference type="InterPro" id="IPR014284">
    <property type="entry name" value="RNA_pol_sigma-70_dom"/>
</dbReference>
<sequence length="413" mass="46733">MPSLAPQPPASDHASAGDRHLKSAPSTVTITHAPEAMIKSAPSAKRAKRALRPEERATLERLLTEKYEYVDHEAFDLPDAKAYKQLFLDPEPVPVPDVSWYHGLMGPTTSAADDTASLTKKAAGNTGSVLLTAAQERVLFSQYNYCRLRVCRLRDRLLGVRPDGSKSRAKPLTEYGRRKAQREMLDWYVRADALRTQIADTNLALVLAMAKRTRMHPGDFPDLISEGNMALLRAADKFDVSRGFKFSTYACRAILKAFSRQGIKFTKYRGMFPVEYDPSFERSNYQAEKNAAHEDDCADEVRQIVVDNRADLSDVERTVVAARFNVKPNQPRRRRSRKAAVEAPKFTKTKVDPTQRSEDYQLPDVLRDRGPDEKPLTLEQVGKLIGVTKERVRQIQNKALEKIRETLEDEYLK</sequence>
<dbReference type="InterPro" id="IPR013324">
    <property type="entry name" value="RNA_pol_sigma_r3/r4-like"/>
</dbReference>
<evidence type="ECO:0000256" key="5">
    <source>
        <dbReference type="SAM" id="MobiDB-lite"/>
    </source>
</evidence>
<dbReference type="SUPFAM" id="SSF88946">
    <property type="entry name" value="Sigma2 domain of RNA polymerase sigma factors"/>
    <property type="match status" value="1"/>
</dbReference>
<evidence type="ECO:0000313" key="8">
    <source>
        <dbReference type="Proteomes" id="UP000541810"/>
    </source>
</evidence>
<dbReference type="GO" id="GO:0003677">
    <property type="term" value="F:DNA binding"/>
    <property type="evidence" value="ECO:0007669"/>
    <property type="project" value="UniProtKB-KW"/>
</dbReference>
<dbReference type="GO" id="GO:0016987">
    <property type="term" value="F:sigma factor activity"/>
    <property type="evidence" value="ECO:0007669"/>
    <property type="project" value="UniProtKB-KW"/>
</dbReference>
<dbReference type="InterPro" id="IPR000943">
    <property type="entry name" value="RNA_pol_sigma70"/>
</dbReference>
<keyword evidence="3" id="KW-0238">DNA-binding</keyword>
<comment type="caution">
    <text evidence="7">The sequence shown here is derived from an EMBL/GenBank/DDBJ whole genome shotgun (WGS) entry which is preliminary data.</text>
</comment>
<dbReference type="InterPro" id="IPR013325">
    <property type="entry name" value="RNA_pol_sigma_r2"/>
</dbReference>
<organism evidence="7 8">
    <name type="scientific">Algisphaera agarilytica</name>
    <dbReference type="NCBI Taxonomy" id="1385975"/>
    <lineage>
        <taxon>Bacteria</taxon>
        <taxon>Pseudomonadati</taxon>
        <taxon>Planctomycetota</taxon>
        <taxon>Phycisphaerae</taxon>
        <taxon>Phycisphaerales</taxon>
        <taxon>Phycisphaeraceae</taxon>
        <taxon>Algisphaera</taxon>
    </lineage>
</organism>
<dbReference type="Gene3D" id="1.10.10.10">
    <property type="entry name" value="Winged helix-like DNA-binding domain superfamily/Winged helix DNA-binding domain"/>
    <property type="match status" value="1"/>
</dbReference>
<dbReference type="InterPro" id="IPR050239">
    <property type="entry name" value="Sigma-70_RNA_pol_init_factors"/>
</dbReference>
<evidence type="ECO:0000313" key="7">
    <source>
        <dbReference type="EMBL" id="MBB6428944.1"/>
    </source>
</evidence>
<dbReference type="PROSITE" id="PS00716">
    <property type="entry name" value="SIGMA70_2"/>
    <property type="match status" value="1"/>
</dbReference>
<gene>
    <name evidence="7" type="ORF">HNQ40_000750</name>
</gene>
<accession>A0A7X0H4A1</accession>
<evidence type="ECO:0000256" key="4">
    <source>
        <dbReference type="ARBA" id="ARBA00023163"/>
    </source>
</evidence>
<feature type="region of interest" description="Disordered" evidence="5">
    <location>
        <begin position="328"/>
        <end position="359"/>
    </location>
</feature>
<proteinExistence type="predicted"/>
<feature type="compositionally biased region" description="Basic and acidic residues" evidence="5">
    <location>
        <begin position="349"/>
        <end position="359"/>
    </location>
</feature>
<keyword evidence="2" id="KW-0731">Sigma factor</keyword>